<evidence type="ECO:0000256" key="1">
    <source>
        <dbReference type="SAM" id="Phobius"/>
    </source>
</evidence>
<proteinExistence type="predicted"/>
<feature type="transmembrane region" description="Helical" evidence="1">
    <location>
        <begin position="185"/>
        <end position="205"/>
    </location>
</feature>
<feature type="transmembrane region" description="Helical" evidence="1">
    <location>
        <begin position="111"/>
        <end position="132"/>
    </location>
</feature>
<dbReference type="RefSeq" id="WP_141464219.1">
    <property type="nucleotide sequence ID" value="NZ_RBZW01000021.1"/>
</dbReference>
<feature type="transmembrane region" description="Helical" evidence="1">
    <location>
        <begin position="238"/>
        <end position="257"/>
    </location>
</feature>
<keyword evidence="3" id="KW-0645">Protease</keyword>
<feature type="transmembrane region" description="Helical" evidence="1">
    <location>
        <begin position="152"/>
        <end position="173"/>
    </location>
</feature>
<organism evidence="3 4">
    <name type="scientific">Salinadaptatus halalkaliphilus</name>
    <dbReference type="NCBI Taxonomy" id="2419781"/>
    <lineage>
        <taxon>Archaea</taxon>
        <taxon>Methanobacteriati</taxon>
        <taxon>Methanobacteriota</taxon>
        <taxon>Stenosarchaea group</taxon>
        <taxon>Halobacteria</taxon>
        <taxon>Halobacteriales</taxon>
        <taxon>Natrialbaceae</taxon>
        <taxon>Salinadaptatus</taxon>
    </lineage>
</organism>
<keyword evidence="3" id="KW-0378">Hydrolase</keyword>
<dbReference type="InterPro" id="IPR003675">
    <property type="entry name" value="Rce1/LyrA-like_dom"/>
</dbReference>
<keyword evidence="1" id="KW-0472">Membrane</keyword>
<keyword evidence="4" id="KW-1185">Reference proteome</keyword>
<feature type="domain" description="CAAX prenyl protease 2/Lysostaphin resistance protein A-like" evidence="2">
    <location>
        <begin position="154"/>
        <end position="251"/>
    </location>
</feature>
<keyword evidence="1" id="KW-0812">Transmembrane</keyword>
<feature type="transmembrane region" description="Helical" evidence="1">
    <location>
        <begin position="18"/>
        <end position="48"/>
    </location>
</feature>
<keyword evidence="1" id="KW-1133">Transmembrane helix</keyword>
<name>A0A4S3TLY2_9EURY</name>
<dbReference type="PANTHER" id="PTHR36435">
    <property type="entry name" value="SLR1288 PROTEIN"/>
    <property type="match status" value="1"/>
</dbReference>
<reference evidence="3 4" key="1">
    <citation type="submission" date="2018-10" db="EMBL/GenBank/DDBJ databases">
        <title>Natronolimnobius sp. XQ-INN 246 isolated from Inner Mongolia Autonomous Region of China.</title>
        <authorList>
            <person name="Xue Q."/>
        </authorList>
    </citation>
    <scope>NUCLEOTIDE SEQUENCE [LARGE SCALE GENOMIC DNA]</scope>
    <source>
        <strain evidence="3 4">XQ-INN 246</strain>
    </source>
</reference>
<dbReference type="GO" id="GO:0080120">
    <property type="term" value="P:CAAX-box protein maturation"/>
    <property type="evidence" value="ECO:0007669"/>
    <property type="project" value="UniProtKB-ARBA"/>
</dbReference>
<dbReference type="PANTHER" id="PTHR36435:SF1">
    <property type="entry name" value="CAAX AMINO TERMINAL PROTEASE FAMILY PROTEIN"/>
    <property type="match status" value="1"/>
</dbReference>
<sequence length="258" mass="27119">MLSPNVDPPERQPERSRLVAVVGSIGYIAGVYVFLVAAFLTLGIAVAATLLLTGTMDALEEFLTGPGMLVVLAAEPALMGVGTVIAAAISFSLGWIPKRVVGIAVPTHRQLLVGAGSVLVLLVVASGLSLIAETAGVPASEHTLFEEDAAASYYLALMVISILLIGPVEELLFRGLIQNYMRPAFGSMGAIVTTSVLFAAIHILAYLTGPISTALVSLVVVFVLSLVLGAIYERYRNIVLVMLIHGVYNAVLFGFQLL</sequence>
<accession>A0A4S3TLY2</accession>
<feature type="transmembrane region" description="Helical" evidence="1">
    <location>
        <begin position="211"/>
        <end position="231"/>
    </location>
</feature>
<dbReference type="GO" id="GO:0004175">
    <property type="term" value="F:endopeptidase activity"/>
    <property type="evidence" value="ECO:0007669"/>
    <property type="project" value="UniProtKB-ARBA"/>
</dbReference>
<protein>
    <submittedName>
        <fullName evidence="3">CPBP family intramembrane metalloprotease</fullName>
    </submittedName>
</protein>
<dbReference type="GO" id="GO:0006508">
    <property type="term" value="P:proteolysis"/>
    <property type="evidence" value="ECO:0007669"/>
    <property type="project" value="UniProtKB-KW"/>
</dbReference>
<dbReference type="AlphaFoldDB" id="A0A4S3TLY2"/>
<dbReference type="EMBL" id="RBZW01000021">
    <property type="protein sequence ID" value="THE65189.1"/>
    <property type="molecule type" value="Genomic_DNA"/>
</dbReference>
<evidence type="ECO:0000259" key="2">
    <source>
        <dbReference type="Pfam" id="PF02517"/>
    </source>
</evidence>
<dbReference type="OrthoDB" id="275779at2157"/>
<comment type="caution">
    <text evidence="3">The sequence shown here is derived from an EMBL/GenBank/DDBJ whole genome shotgun (WGS) entry which is preliminary data.</text>
</comment>
<keyword evidence="3" id="KW-0482">Metalloprotease</keyword>
<evidence type="ECO:0000313" key="3">
    <source>
        <dbReference type="EMBL" id="THE65189.1"/>
    </source>
</evidence>
<dbReference type="Proteomes" id="UP000318864">
    <property type="component" value="Unassembled WGS sequence"/>
</dbReference>
<evidence type="ECO:0000313" key="4">
    <source>
        <dbReference type="Proteomes" id="UP000318864"/>
    </source>
</evidence>
<dbReference type="InterPro" id="IPR052710">
    <property type="entry name" value="CAAX_protease"/>
</dbReference>
<dbReference type="Pfam" id="PF02517">
    <property type="entry name" value="Rce1-like"/>
    <property type="match status" value="1"/>
</dbReference>
<dbReference type="GO" id="GO:0008237">
    <property type="term" value="F:metallopeptidase activity"/>
    <property type="evidence" value="ECO:0007669"/>
    <property type="project" value="UniProtKB-KW"/>
</dbReference>
<feature type="transmembrane region" description="Helical" evidence="1">
    <location>
        <begin position="68"/>
        <end position="91"/>
    </location>
</feature>
<gene>
    <name evidence="3" type="ORF">D8Y22_08200</name>
</gene>